<accession>A0A6I8PTH0</accession>
<feature type="transmembrane region" description="Helical" evidence="2">
    <location>
        <begin position="600"/>
        <end position="622"/>
    </location>
</feature>
<keyword evidence="2" id="KW-0812">Transmembrane</keyword>
<feature type="transmembrane region" description="Helical" evidence="2">
    <location>
        <begin position="366"/>
        <end position="386"/>
    </location>
</feature>
<dbReference type="GeneTree" id="ENSGT00530000063340"/>
<organism evidence="5">
    <name type="scientific">Xenopus tropicalis</name>
    <name type="common">Western clawed frog</name>
    <name type="synonym">Silurana tropicalis</name>
    <dbReference type="NCBI Taxonomy" id="8364"/>
    <lineage>
        <taxon>Eukaryota</taxon>
        <taxon>Metazoa</taxon>
        <taxon>Chordata</taxon>
        <taxon>Craniata</taxon>
        <taxon>Vertebrata</taxon>
        <taxon>Euteleostomi</taxon>
        <taxon>Amphibia</taxon>
        <taxon>Batrachia</taxon>
        <taxon>Anura</taxon>
        <taxon>Pipoidea</taxon>
        <taxon>Pipidae</taxon>
        <taxon>Xenopodinae</taxon>
        <taxon>Xenopus</taxon>
        <taxon>Silurana</taxon>
    </lineage>
</organism>
<evidence type="ECO:0000256" key="2">
    <source>
        <dbReference type="SAM" id="Phobius"/>
    </source>
</evidence>
<sequence>MAGDWLLIFLFCMFPTCALSTNVSLKCLEDTMEYLSDLNSGDPKTYAILMYDALGKEGSSIVKGNIDRLGSYSECLSAQAPSGNFQGEYCKLQVEQDGTKFVIGICVPNTCKSQDIALLATKGIFEHKGTPFLAPLPHFLTSNQTLLTINEAVCARGLFSTDAFAVICLCLCVVLIILPITGSIYVGILQTRASASFANCKSVTSYKEPEANATQDKPELRGEDSLEQRDKDKKAKNFWVHLLKCFSLQENIPAVVSVNSDVREYPTLDGIRVLSLLWIVSGHTSQLAFVFNIDNSFEWRAKVLEKPLHFYTLSGPVYLGVDSFFLLSGFLSARSFWNQSEKIGNNITPTTVLKYLYRRLIRLQPLHLSTICISVGIISLVQWGSFWELPKHQWDNCRRLWWSNILLITNFVSISESCSGWSWYLSNDFQFHLTTPLLIFLYVKSKRLMSATVTALFLASFLTTTLLSFFLRLPIRYPTGENQSRLSYWVEYYTKPYCRYGPFLAGLILALLMSQKQSPYLKSKAQAVIGWFCSLLTMFLIITLSFVLDDSYDSYSIMAALYQGLHRTIWAAAVGWIIVSCQEGYGGVLGKMLSCQIWRFLSKISYACYLIHPTIIIFYCGLQETLFHYLDINMFYLFIGHSFLTFAAGLALTIMVERPFQKLFDI</sequence>
<dbReference type="Ensembl" id="ENSXETT00000063096">
    <property type="protein sequence ID" value="ENSXETP00000063658"/>
    <property type="gene ID" value="ENSXETG00000031358"/>
</dbReference>
<feature type="signal peptide" evidence="3">
    <location>
        <begin position="1"/>
        <end position="20"/>
    </location>
</feature>
<evidence type="ECO:0000259" key="4">
    <source>
        <dbReference type="SMART" id="SM00703"/>
    </source>
</evidence>
<keyword evidence="3" id="KW-0732">Signal</keyword>
<evidence type="ECO:0000256" key="1">
    <source>
        <dbReference type="SAM" id="MobiDB-lite"/>
    </source>
</evidence>
<dbReference type="SMART" id="SM00703">
    <property type="entry name" value="NRF"/>
    <property type="match status" value="1"/>
</dbReference>
<name>A0A6I8PTH0_XENTR</name>
<dbReference type="InterPro" id="IPR052728">
    <property type="entry name" value="O2_lipid_transport_reg"/>
</dbReference>
<dbReference type="PANTHER" id="PTHR11161:SF0">
    <property type="entry name" value="O-ACYLTRANSFERASE LIKE PROTEIN"/>
    <property type="match status" value="1"/>
</dbReference>
<feature type="transmembrane region" description="Helical" evidence="2">
    <location>
        <begin position="634"/>
        <end position="656"/>
    </location>
</feature>
<proteinExistence type="predicted"/>
<dbReference type="InterPro" id="IPR006621">
    <property type="entry name" value="Nose-resist-to-fluoxetine_N"/>
</dbReference>
<feature type="domain" description="Nose resistant-to-fluoxetine protein N-terminal" evidence="4">
    <location>
        <begin position="24"/>
        <end position="156"/>
    </location>
</feature>
<dbReference type="AlphaFoldDB" id="A0A6I8PTH0"/>
<evidence type="ECO:0000256" key="3">
    <source>
        <dbReference type="SAM" id="SignalP"/>
    </source>
</evidence>
<dbReference type="GO" id="GO:0016747">
    <property type="term" value="F:acyltransferase activity, transferring groups other than amino-acyl groups"/>
    <property type="evidence" value="ECO:0007669"/>
    <property type="project" value="InterPro"/>
</dbReference>
<dbReference type="InParanoid" id="A0A6I8PTH0"/>
<dbReference type="InterPro" id="IPR002656">
    <property type="entry name" value="Acyl_transf_3_dom"/>
</dbReference>
<keyword evidence="2" id="KW-1133">Transmembrane helix</keyword>
<feature type="transmembrane region" description="Helical" evidence="2">
    <location>
        <begin position="163"/>
        <end position="188"/>
    </location>
</feature>
<evidence type="ECO:0000313" key="5">
    <source>
        <dbReference type="Ensembl" id="ENSXETP00000063658"/>
    </source>
</evidence>
<feature type="transmembrane region" description="Helical" evidence="2">
    <location>
        <begin position="455"/>
        <end position="477"/>
    </location>
</feature>
<feature type="compositionally biased region" description="Basic and acidic residues" evidence="1">
    <location>
        <begin position="216"/>
        <end position="228"/>
    </location>
</feature>
<reference evidence="5" key="2">
    <citation type="submission" date="2020-05" db="UniProtKB">
        <authorList>
            <consortium name="Ensembl"/>
        </authorList>
    </citation>
    <scope>IDENTIFICATION</scope>
</reference>
<keyword evidence="2" id="KW-0472">Membrane</keyword>
<feature type="chain" id="PRO_5030155048" description="Nose resistant-to-fluoxetine protein N-terminal domain-containing protein" evidence="3">
    <location>
        <begin position="21"/>
        <end position="666"/>
    </location>
</feature>
<dbReference type="PANTHER" id="PTHR11161">
    <property type="entry name" value="O-ACYLTRANSFERASE"/>
    <property type="match status" value="1"/>
</dbReference>
<feature type="transmembrane region" description="Helical" evidence="2">
    <location>
        <begin position="568"/>
        <end position="588"/>
    </location>
</feature>
<dbReference type="Pfam" id="PF20146">
    <property type="entry name" value="NRF"/>
    <property type="match status" value="1"/>
</dbReference>
<reference evidence="5" key="1">
    <citation type="journal article" date="2010" name="Science">
        <title>The genome of the Western clawed frog Xenopus tropicalis.</title>
        <authorList>
            <person name="Hellsten U."/>
            <person name="Harland R.M."/>
            <person name="Gilchrist M.J."/>
            <person name="Hendrix D."/>
            <person name="Jurka J."/>
            <person name="Kapitonov V."/>
            <person name="Ovcharenko I."/>
            <person name="Putnam N.H."/>
            <person name="Shu S."/>
            <person name="Taher L."/>
            <person name="Blitz I.L."/>
            <person name="Blumberg B."/>
            <person name="Dichmann D.S."/>
            <person name="Dubchak I."/>
            <person name="Amaya E."/>
            <person name="Detter J.C."/>
            <person name="Fletcher R."/>
            <person name="Gerhard D.S."/>
            <person name="Goodstein D."/>
            <person name="Graves T."/>
            <person name="Grigoriev I.V."/>
            <person name="Grimwood J."/>
            <person name="Kawashima T."/>
            <person name="Lindquist E."/>
            <person name="Lucas S.M."/>
            <person name="Mead P.E."/>
            <person name="Mitros T."/>
            <person name="Ogino H."/>
            <person name="Ohta Y."/>
            <person name="Poliakov A.V."/>
            <person name="Pollet N."/>
            <person name="Robert J."/>
            <person name="Salamov A."/>
            <person name="Sater A.K."/>
            <person name="Schmutz J."/>
            <person name="Terry A."/>
            <person name="Vize P.D."/>
            <person name="Warren W.C."/>
            <person name="Wells D."/>
            <person name="Wills A."/>
            <person name="Wilson R.K."/>
            <person name="Zimmerman L.B."/>
            <person name="Zorn A.M."/>
            <person name="Grainger R."/>
            <person name="Grammer T."/>
            <person name="Khokha M.K."/>
            <person name="Richardson P.M."/>
            <person name="Rokhsar D.S."/>
        </authorList>
    </citation>
    <scope>NUCLEOTIDE SEQUENCE [LARGE SCALE GENOMIC DNA]</scope>
    <source>
        <strain evidence="5">Nigerian</strain>
    </source>
</reference>
<dbReference type="Pfam" id="PF01757">
    <property type="entry name" value="Acyl_transf_3"/>
    <property type="match status" value="1"/>
</dbReference>
<feature type="region of interest" description="Disordered" evidence="1">
    <location>
        <begin position="209"/>
        <end position="228"/>
    </location>
</feature>
<feature type="transmembrane region" description="Helical" evidence="2">
    <location>
        <begin position="527"/>
        <end position="548"/>
    </location>
</feature>
<protein>
    <recommendedName>
        <fullName evidence="4">Nose resistant-to-fluoxetine protein N-terminal domain-containing protein</fullName>
    </recommendedName>
</protein>